<dbReference type="STRING" id="1416801.SAMN05192553_101643"/>
<dbReference type="AlphaFoldDB" id="A0A1H6UCM1"/>
<dbReference type="InterPro" id="IPR039733">
    <property type="entry name" value="NTAQ1"/>
</dbReference>
<dbReference type="PANTHER" id="PTHR13035">
    <property type="entry name" value="PROTEIN N-TERMINAL GLUTAMINE AMIDOHYDROLASE"/>
    <property type="match status" value="1"/>
</dbReference>
<comment type="catalytic activity">
    <reaction evidence="7">
        <text>N-terminal L-glutaminyl-[protein] + H2O = N-terminal L-glutamyl-[protein] + NH4(+)</text>
        <dbReference type="Rhea" id="RHEA:50680"/>
        <dbReference type="Rhea" id="RHEA-COMP:12668"/>
        <dbReference type="Rhea" id="RHEA-COMP:12777"/>
        <dbReference type="ChEBI" id="CHEBI:15377"/>
        <dbReference type="ChEBI" id="CHEBI:28938"/>
        <dbReference type="ChEBI" id="CHEBI:64721"/>
        <dbReference type="ChEBI" id="CHEBI:64722"/>
        <dbReference type="EC" id="3.5.1.122"/>
    </reaction>
</comment>
<dbReference type="Gene3D" id="3.10.620.10">
    <property type="entry name" value="Protein N-terminal glutamine amidohydrolase, alpha beta roll"/>
    <property type="match status" value="1"/>
</dbReference>
<gene>
    <name evidence="9" type="ORF">SAMN05192553_101643</name>
</gene>
<dbReference type="PANTHER" id="PTHR13035:SF0">
    <property type="entry name" value="PROTEIN N-TERMINAL GLUTAMINE AMIDOHYDROLASE"/>
    <property type="match status" value="1"/>
</dbReference>
<evidence type="ECO:0000256" key="4">
    <source>
        <dbReference type="ARBA" id="ARBA00021247"/>
    </source>
</evidence>
<dbReference type="RefSeq" id="WP_092169348.1">
    <property type="nucleotide sequence ID" value="NZ_FNZH01000001.1"/>
</dbReference>
<organism evidence="9 10">
    <name type="scientific">Cyclobacterium xiamenense</name>
    <dbReference type="NCBI Taxonomy" id="1297121"/>
    <lineage>
        <taxon>Bacteria</taxon>
        <taxon>Pseudomonadati</taxon>
        <taxon>Bacteroidota</taxon>
        <taxon>Cytophagia</taxon>
        <taxon>Cytophagales</taxon>
        <taxon>Cyclobacteriaceae</taxon>
        <taxon>Cyclobacterium</taxon>
    </lineage>
</organism>
<feature type="domain" description="Protein N-terminal glutamine amidohydrolase alpha beta roll" evidence="8">
    <location>
        <begin position="8"/>
        <end position="150"/>
    </location>
</feature>
<proteinExistence type="inferred from homology"/>
<keyword evidence="5" id="KW-0378">Hydrolase</keyword>
<evidence type="ECO:0000256" key="5">
    <source>
        <dbReference type="ARBA" id="ARBA00022801"/>
    </source>
</evidence>
<dbReference type="InterPro" id="IPR037132">
    <property type="entry name" value="N_Gln_amidohydro_ab_roll_sf"/>
</dbReference>
<dbReference type="GO" id="GO:0005829">
    <property type="term" value="C:cytosol"/>
    <property type="evidence" value="ECO:0007669"/>
    <property type="project" value="TreeGrafter"/>
</dbReference>
<dbReference type="EMBL" id="FNZH01000001">
    <property type="protein sequence ID" value="SEI87407.1"/>
    <property type="molecule type" value="Genomic_DNA"/>
</dbReference>
<evidence type="ECO:0000259" key="8">
    <source>
        <dbReference type="Pfam" id="PF09764"/>
    </source>
</evidence>
<comment type="similarity">
    <text evidence="1">Belongs to the NTAQ1 family.</text>
</comment>
<comment type="subunit">
    <text evidence="2">Monomer.</text>
</comment>
<dbReference type="InterPro" id="IPR023128">
    <property type="entry name" value="Prot_N_Gln_amidohydro_ab_roll"/>
</dbReference>
<evidence type="ECO:0000313" key="9">
    <source>
        <dbReference type="EMBL" id="SEI87407.1"/>
    </source>
</evidence>
<evidence type="ECO:0000256" key="3">
    <source>
        <dbReference type="ARBA" id="ARBA00012718"/>
    </source>
</evidence>
<dbReference type="Pfam" id="PF09764">
    <property type="entry name" value="Nt_Gln_amidase"/>
    <property type="match status" value="1"/>
</dbReference>
<protein>
    <recommendedName>
        <fullName evidence="4">Protein N-terminal glutamine amidohydrolase</fullName>
        <ecNumber evidence="3">3.5.1.122</ecNumber>
    </recommendedName>
    <alternativeName>
        <fullName evidence="6">Protein NH2-terminal glutamine deamidase</fullName>
    </alternativeName>
</protein>
<reference evidence="10" key="1">
    <citation type="submission" date="2016-10" db="EMBL/GenBank/DDBJ databases">
        <authorList>
            <person name="Varghese N."/>
            <person name="Submissions S."/>
        </authorList>
    </citation>
    <scope>NUCLEOTIDE SEQUENCE [LARGE SCALE GENOMIC DNA]</scope>
    <source>
        <strain evidence="10">IBRC-M 10761</strain>
    </source>
</reference>
<dbReference type="GO" id="GO:0008418">
    <property type="term" value="F:protein-N-terminal asparagine amidohydrolase activity"/>
    <property type="evidence" value="ECO:0007669"/>
    <property type="project" value="InterPro"/>
</dbReference>
<dbReference type="GO" id="GO:0070773">
    <property type="term" value="F:protein-N-terminal glutamine amidohydrolase activity"/>
    <property type="evidence" value="ECO:0007669"/>
    <property type="project" value="UniProtKB-EC"/>
</dbReference>
<dbReference type="EC" id="3.5.1.122" evidence="3"/>
<dbReference type="Proteomes" id="UP000199403">
    <property type="component" value="Unassembled WGS sequence"/>
</dbReference>
<evidence type="ECO:0000313" key="10">
    <source>
        <dbReference type="Proteomes" id="UP000199403"/>
    </source>
</evidence>
<sequence length="182" mass="20749">MGKETFKYVANYCEENIWQLCRHPVLAETDKRVVIVSNQAGNCSFWQQQSMPDSGPVCWDYHVVLLAFVSGEWCVYDFDSKLEFPVGLASYLECTFRPTQTTAANAPFFKVFPGDEFTRTLSSDRSHMKNAVGNWIFQPPAWDAIESDQFPGLHLNEIRDFSPKSPHRVLSLDELKAAFVQA</sequence>
<evidence type="ECO:0000256" key="6">
    <source>
        <dbReference type="ARBA" id="ARBA00029677"/>
    </source>
</evidence>
<name>A0A1H6UCM1_9BACT</name>
<evidence type="ECO:0000256" key="1">
    <source>
        <dbReference type="ARBA" id="ARBA00008985"/>
    </source>
</evidence>
<evidence type="ECO:0000256" key="7">
    <source>
        <dbReference type="ARBA" id="ARBA00048768"/>
    </source>
</evidence>
<keyword evidence="10" id="KW-1185">Reference proteome</keyword>
<accession>A0A1H6UCM1</accession>
<dbReference type="OrthoDB" id="823442at2"/>
<evidence type="ECO:0000256" key="2">
    <source>
        <dbReference type="ARBA" id="ARBA00011245"/>
    </source>
</evidence>